<evidence type="ECO:0000313" key="2">
    <source>
        <dbReference type="Proteomes" id="UP001500067"/>
    </source>
</evidence>
<name>A0ABP8NPL7_9BACT</name>
<dbReference type="EMBL" id="BAABFA010000019">
    <property type="protein sequence ID" value="GAA4468928.1"/>
    <property type="molecule type" value="Genomic_DNA"/>
</dbReference>
<proteinExistence type="predicted"/>
<gene>
    <name evidence="1" type="ORF">GCM10023093_27490</name>
</gene>
<sequence>MTTTEKKKPDFFVFKQVDGKSQIVGSGFKHRNGKSINLYIGDLKCVIHPAKAQPVQEGESG</sequence>
<keyword evidence="2" id="KW-1185">Reference proteome</keyword>
<dbReference type="Proteomes" id="UP001500067">
    <property type="component" value="Unassembled WGS sequence"/>
</dbReference>
<organism evidence="1 2">
    <name type="scientific">Nemorincola caseinilytica</name>
    <dbReference type="NCBI Taxonomy" id="2054315"/>
    <lineage>
        <taxon>Bacteria</taxon>
        <taxon>Pseudomonadati</taxon>
        <taxon>Bacteroidota</taxon>
        <taxon>Chitinophagia</taxon>
        <taxon>Chitinophagales</taxon>
        <taxon>Chitinophagaceae</taxon>
        <taxon>Nemorincola</taxon>
    </lineage>
</organism>
<protein>
    <submittedName>
        <fullName evidence="1">Uncharacterized protein</fullName>
    </submittedName>
</protein>
<evidence type="ECO:0000313" key="1">
    <source>
        <dbReference type="EMBL" id="GAA4468928.1"/>
    </source>
</evidence>
<dbReference type="RefSeq" id="WP_345084284.1">
    <property type="nucleotide sequence ID" value="NZ_BAABFA010000019.1"/>
</dbReference>
<comment type="caution">
    <text evidence="1">The sequence shown here is derived from an EMBL/GenBank/DDBJ whole genome shotgun (WGS) entry which is preliminary data.</text>
</comment>
<accession>A0ABP8NPL7</accession>
<reference evidence="2" key="1">
    <citation type="journal article" date="2019" name="Int. J. Syst. Evol. Microbiol.">
        <title>The Global Catalogue of Microorganisms (GCM) 10K type strain sequencing project: providing services to taxonomists for standard genome sequencing and annotation.</title>
        <authorList>
            <consortium name="The Broad Institute Genomics Platform"/>
            <consortium name="The Broad Institute Genome Sequencing Center for Infectious Disease"/>
            <person name="Wu L."/>
            <person name="Ma J."/>
        </authorList>
    </citation>
    <scope>NUCLEOTIDE SEQUENCE [LARGE SCALE GENOMIC DNA]</scope>
    <source>
        <strain evidence="2">JCM 32105</strain>
    </source>
</reference>